<keyword evidence="7" id="KW-0472">Membrane</keyword>
<keyword evidence="7" id="KW-0812">Transmembrane</keyword>
<comment type="subcellular location">
    <subcellularLocation>
        <location evidence="1">Cell membrane</location>
        <topology evidence="1">Single-pass membrane protein</topology>
    </subcellularLocation>
</comment>
<evidence type="ECO:0000256" key="2">
    <source>
        <dbReference type="ARBA" id="ARBA00022475"/>
    </source>
</evidence>
<dbReference type="GO" id="GO:0006952">
    <property type="term" value="P:defense response"/>
    <property type="evidence" value="ECO:0007669"/>
    <property type="project" value="UniProtKB-KW"/>
</dbReference>
<sequence>MVTKAGAFFSTASFEDFEPFCSWQTEEGCEILVVHLSDFKKVQLKVQINNRGMLKITGQRPLDTTKWSRFRKEIRISKDCNANEIHANFSSGLLCIIMPKKFTPVGQKDQTTTIQQPQENGEQKSEINQDEVAEKLPTVNELGSAEEKTTSLEKDPWRGSKPMSYKFRLQESLASRLTKGKRVAVNVAVRVVVVVALGAYVAYTCWS</sequence>
<keyword evidence="7" id="KW-1133">Transmembrane helix</keyword>
<dbReference type="InterPro" id="IPR008978">
    <property type="entry name" value="HSP20-like_chaperone"/>
</dbReference>
<feature type="region of interest" description="Disordered" evidence="6">
    <location>
        <begin position="107"/>
        <end position="130"/>
    </location>
</feature>
<evidence type="ECO:0000259" key="8">
    <source>
        <dbReference type="PROSITE" id="PS01031"/>
    </source>
</evidence>
<dbReference type="Pfam" id="PF00011">
    <property type="entry name" value="HSP20"/>
    <property type="match status" value="1"/>
</dbReference>
<dbReference type="Gene3D" id="2.60.40.790">
    <property type="match status" value="1"/>
</dbReference>
<dbReference type="CDD" id="cd06464">
    <property type="entry name" value="ACD_sHsps-like"/>
    <property type="match status" value="1"/>
</dbReference>
<dbReference type="SUPFAM" id="SSF49764">
    <property type="entry name" value="HSP20-like chaperones"/>
    <property type="match status" value="1"/>
</dbReference>
<feature type="compositionally biased region" description="Basic and acidic residues" evidence="6">
    <location>
        <begin position="145"/>
        <end position="157"/>
    </location>
</feature>
<dbReference type="PANTHER" id="PTHR43670:SF118">
    <property type="entry name" value="HSP20_ALPHA CRYSTALLIN FAMILY PROTEIN"/>
    <property type="match status" value="1"/>
</dbReference>
<evidence type="ECO:0000256" key="6">
    <source>
        <dbReference type="SAM" id="MobiDB-lite"/>
    </source>
</evidence>
<dbReference type="GO" id="GO:0005886">
    <property type="term" value="C:plasma membrane"/>
    <property type="evidence" value="ECO:0007669"/>
    <property type="project" value="UniProtKB-SubCell"/>
</dbReference>
<evidence type="ECO:0000313" key="9">
    <source>
        <dbReference type="EMBL" id="KAK9291113.1"/>
    </source>
</evidence>
<keyword evidence="10" id="KW-1185">Reference proteome</keyword>
<evidence type="ECO:0000256" key="4">
    <source>
        <dbReference type="PROSITE-ProRule" id="PRU00285"/>
    </source>
</evidence>
<protein>
    <recommendedName>
        <fullName evidence="8">SHSP domain-containing protein</fullName>
    </recommendedName>
</protein>
<dbReference type="AlphaFoldDB" id="A0AAP0X8U7"/>
<proteinExistence type="inferred from homology"/>
<comment type="similarity">
    <text evidence="4 5">Belongs to the small heat shock protein (HSP20) family.</text>
</comment>
<dbReference type="InterPro" id="IPR002068">
    <property type="entry name" value="A-crystallin/Hsp20_dom"/>
</dbReference>
<dbReference type="GO" id="GO:0034605">
    <property type="term" value="P:cellular response to heat"/>
    <property type="evidence" value="ECO:0007669"/>
    <property type="project" value="TreeGrafter"/>
</dbReference>
<reference evidence="9 10" key="1">
    <citation type="journal article" date="2024" name="Plant J.">
        <title>Genome sequences and population genomics reveal climatic adaptation and genomic divergence between two closely related sweetgum species.</title>
        <authorList>
            <person name="Xu W.Q."/>
            <person name="Ren C.Q."/>
            <person name="Zhang X.Y."/>
            <person name="Comes H.P."/>
            <person name="Liu X.H."/>
            <person name="Li Y.G."/>
            <person name="Kettle C.J."/>
            <person name="Jalonen R."/>
            <person name="Gaisberger H."/>
            <person name="Ma Y.Z."/>
            <person name="Qiu Y.X."/>
        </authorList>
    </citation>
    <scope>NUCLEOTIDE SEQUENCE [LARGE SCALE GENOMIC DNA]</scope>
    <source>
        <strain evidence="9">Hangzhou</strain>
    </source>
</reference>
<feature type="region of interest" description="Disordered" evidence="6">
    <location>
        <begin position="138"/>
        <end position="157"/>
    </location>
</feature>
<dbReference type="Proteomes" id="UP001415857">
    <property type="component" value="Unassembled WGS sequence"/>
</dbReference>
<accession>A0AAP0X8U7</accession>
<evidence type="ECO:0000256" key="1">
    <source>
        <dbReference type="ARBA" id="ARBA00004162"/>
    </source>
</evidence>
<keyword evidence="3" id="KW-0611">Plant defense</keyword>
<dbReference type="EMBL" id="JBBPBK010000002">
    <property type="protein sequence ID" value="KAK9291113.1"/>
    <property type="molecule type" value="Genomic_DNA"/>
</dbReference>
<feature type="compositionally biased region" description="Polar residues" evidence="6">
    <location>
        <begin position="108"/>
        <end position="120"/>
    </location>
</feature>
<dbReference type="PANTHER" id="PTHR43670">
    <property type="entry name" value="HEAT SHOCK PROTEIN 26"/>
    <property type="match status" value="1"/>
</dbReference>
<evidence type="ECO:0000256" key="5">
    <source>
        <dbReference type="RuleBase" id="RU003616"/>
    </source>
</evidence>
<dbReference type="PROSITE" id="PS01031">
    <property type="entry name" value="SHSP"/>
    <property type="match status" value="1"/>
</dbReference>
<keyword evidence="2" id="KW-1003">Cell membrane</keyword>
<gene>
    <name evidence="9" type="ORF">L1049_009300</name>
</gene>
<organism evidence="9 10">
    <name type="scientific">Liquidambar formosana</name>
    <name type="common">Formosan gum</name>
    <dbReference type="NCBI Taxonomy" id="63359"/>
    <lineage>
        <taxon>Eukaryota</taxon>
        <taxon>Viridiplantae</taxon>
        <taxon>Streptophyta</taxon>
        <taxon>Embryophyta</taxon>
        <taxon>Tracheophyta</taxon>
        <taxon>Spermatophyta</taxon>
        <taxon>Magnoliopsida</taxon>
        <taxon>eudicotyledons</taxon>
        <taxon>Gunneridae</taxon>
        <taxon>Pentapetalae</taxon>
        <taxon>Saxifragales</taxon>
        <taxon>Altingiaceae</taxon>
        <taxon>Liquidambar</taxon>
    </lineage>
</organism>
<comment type="caution">
    <text evidence="9">The sequence shown here is derived from an EMBL/GenBank/DDBJ whole genome shotgun (WGS) entry which is preliminary data.</text>
</comment>
<evidence type="ECO:0000256" key="7">
    <source>
        <dbReference type="SAM" id="Phobius"/>
    </source>
</evidence>
<name>A0AAP0X8U7_LIQFO</name>
<evidence type="ECO:0000313" key="10">
    <source>
        <dbReference type="Proteomes" id="UP001415857"/>
    </source>
</evidence>
<feature type="domain" description="SHSP" evidence="8">
    <location>
        <begin position="11"/>
        <end position="117"/>
    </location>
</feature>
<feature type="transmembrane region" description="Helical" evidence="7">
    <location>
        <begin position="183"/>
        <end position="203"/>
    </location>
</feature>
<evidence type="ECO:0000256" key="3">
    <source>
        <dbReference type="ARBA" id="ARBA00022821"/>
    </source>
</evidence>